<protein>
    <recommendedName>
        <fullName evidence="4">Nuclear movement protein nudC</fullName>
    </recommendedName>
</protein>
<keyword evidence="2" id="KW-0963">Cytoplasm</keyword>
<evidence type="ECO:0000259" key="5">
    <source>
        <dbReference type="PROSITE" id="PS51203"/>
    </source>
</evidence>
<gene>
    <name evidence="6" type="ORF">BB560_000358</name>
</gene>
<comment type="function">
    <text evidence="3">Required for nuclear movement. May interact between microtubules and nuclei and/or may be involved in the generation of force used to move nuclei during interphase.</text>
</comment>
<comment type="subcellular location">
    <subcellularLocation>
        <location evidence="1">Cytoplasm</location>
    </subcellularLocation>
</comment>
<dbReference type="AlphaFoldDB" id="A0A2T9ZKR3"/>
<keyword evidence="7" id="KW-1185">Reference proteome</keyword>
<dbReference type="GO" id="GO:0051082">
    <property type="term" value="F:unfolded protein binding"/>
    <property type="evidence" value="ECO:0007669"/>
    <property type="project" value="TreeGrafter"/>
</dbReference>
<dbReference type="Pfam" id="PF04969">
    <property type="entry name" value="CS"/>
    <property type="match status" value="1"/>
</dbReference>
<dbReference type="Gene3D" id="2.60.40.790">
    <property type="match status" value="1"/>
</dbReference>
<dbReference type="SUPFAM" id="SSF49764">
    <property type="entry name" value="HSP20-like chaperones"/>
    <property type="match status" value="1"/>
</dbReference>
<evidence type="ECO:0000313" key="7">
    <source>
        <dbReference type="Proteomes" id="UP000245609"/>
    </source>
</evidence>
<feature type="domain" description="CS" evidence="5">
    <location>
        <begin position="6"/>
        <end position="98"/>
    </location>
</feature>
<dbReference type="FunFam" id="2.60.40.790:FF:000001">
    <property type="entry name" value="Nuclear migration protein nudC"/>
    <property type="match status" value="1"/>
</dbReference>
<comment type="caution">
    <text evidence="6">The sequence shown here is derived from an EMBL/GenBank/DDBJ whole genome shotgun (WGS) entry which is preliminary data.</text>
</comment>
<dbReference type="InterPro" id="IPR008978">
    <property type="entry name" value="HSP20-like_chaperone"/>
</dbReference>
<sequence>MNPTGAKEDHYEWSQTLSDIEINSALPSGITSKDLVISIKPTFISVKIPKLDLTILEGNLTHPINSEESTWTVSTDSVRVLQMQLEKKSQQTWWSSIIIGATEIDTSKIQPENSKLSDLPDDTRALVEKMMFDQQQRSLNKPDPEQLKKLRGLEEFKKAHPDFDFSNAKIQF</sequence>
<dbReference type="PANTHER" id="PTHR12356">
    <property type="entry name" value="NUCLEAR MOVEMENT PROTEIN NUDC"/>
    <property type="match status" value="1"/>
</dbReference>
<organism evidence="6 7">
    <name type="scientific">Smittium megazygosporum</name>
    <dbReference type="NCBI Taxonomy" id="133381"/>
    <lineage>
        <taxon>Eukaryota</taxon>
        <taxon>Fungi</taxon>
        <taxon>Fungi incertae sedis</taxon>
        <taxon>Zoopagomycota</taxon>
        <taxon>Kickxellomycotina</taxon>
        <taxon>Harpellomycetes</taxon>
        <taxon>Harpellales</taxon>
        <taxon>Legeriomycetaceae</taxon>
        <taxon>Smittium</taxon>
    </lineage>
</organism>
<dbReference type="InterPro" id="IPR007052">
    <property type="entry name" value="CS_dom"/>
</dbReference>
<dbReference type="GO" id="GO:0005737">
    <property type="term" value="C:cytoplasm"/>
    <property type="evidence" value="ECO:0007669"/>
    <property type="project" value="UniProtKB-SubCell"/>
</dbReference>
<dbReference type="GO" id="GO:0006457">
    <property type="term" value="P:protein folding"/>
    <property type="evidence" value="ECO:0007669"/>
    <property type="project" value="TreeGrafter"/>
</dbReference>
<dbReference type="PROSITE" id="PS51203">
    <property type="entry name" value="CS"/>
    <property type="match status" value="1"/>
</dbReference>
<dbReference type="STRING" id="133381.A0A2T9ZKR3"/>
<dbReference type="OrthoDB" id="416217at2759"/>
<dbReference type="Proteomes" id="UP000245609">
    <property type="component" value="Unassembled WGS sequence"/>
</dbReference>
<reference evidence="6 7" key="1">
    <citation type="journal article" date="2018" name="MBio">
        <title>Comparative Genomics Reveals the Core Gene Toolbox for the Fungus-Insect Symbiosis.</title>
        <authorList>
            <person name="Wang Y."/>
            <person name="Stata M."/>
            <person name="Wang W."/>
            <person name="Stajich J.E."/>
            <person name="White M.M."/>
            <person name="Moncalvo J.M."/>
        </authorList>
    </citation>
    <scope>NUCLEOTIDE SEQUENCE [LARGE SCALE GENOMIC DNA]</scope>
    <source>
        <strain evidence="6 7">SC-DP-2</strain>
    </source>
</reference>
<dbReference type="PANTHER" id="PTHR12356:SF3">
    <property type="entry name" value="NUCLEAR MIGRATION PROTEIN NUDC"/>
    <property type="match status" value="1"/>
</dbReference>
<dbReference type="EMBL" id="MBFS01000037">
    <property type="protein sequence ID" value="PVV05117.1"/>
    <property type="molecule type" value="Genomic_DNA"/>
</dbReference>
<evidence type="ECO:0000256" key="3">
    <source>
        <dbReference type="ARBA" id="ARBA00059400"/>
    </source>
</evidence>
<name>A0A2T9ZKR3_9FUNG</name>
<evidence type="ECO:0000256" key="4">
    <source>
        <dbReference type="ARBA" id="ARBA00068398"/>
    </source>
</evidence>
<dbReference type="InterPro" id="IPR037898">
    <property type="entry name" value="NudC_fam"/>
</dbReference>
<evidence type="ECO:0000256" key="2">
    <source>
        <dbReference type="ARBA" id="ARBA00022490"/>
    </source>
</evidence>
<evidence type="ECO:0000256" key="1">
    <source>
        <dbReference type="ARBA" id="ARBA00004496"/>
    </source>
</evidence>
<dbReference type="CDD" id="cd06467">
    <property type="entry name" value="p23_NUDC_like"/>
    <property type="match status" value="1"/>
</dbReference>
<evidence type="ECO:0000313" key="6">
    <source>
        <dbReference type="EMBL" id="PVV05117.1"/>
    </source>
</evidence>
<proteinExistence type="predicted"/>
<accession>A0A2T9ZKR3</accession>